<gene>
    <name evidence="2" type="ORF">DSAG12_01065</name>
</gene>
<protein>
    <recommendedName>
        <fullName evidence="1">DUF8156 domain-containing protein</fullName>
    </recommendedName>
</protein>
<dbReference type="RefSeq" id="WP_147662158.1">
    <property type="nucleotide sequence ID" value="NZ_CP042905.2"/>
</dbReference>
<dbReference type="Pfam" id="PF26485">
    <property type="entry name" value="DUF8156"/>
    <property type="match status" value="1"/>
</dbReference>
<evidence type="ECO:0000313" key="2">
    <source>
        <dbReference type="EMBL" id="QEE15240.1"/>
    </source>
</evidence>
<organism evidence="2 3">
    <name type="scientific">Promethearchaeum syntrophicum</name>
    <dbReference type="NCBI Taxonomy" id="2594042"/>
    <lineage>
        <taxon>Archaea</taxon>
        <taxon>Promethearchaeati</taxon>
        <taxon>Promethearchaeota</taxon>
        <taxon>Promethearchaeia</taxon>
        <taxon>Promethearchaeales</taxon>
        <taxon>Promethearchaeaceae</taxon>
        <taxon>Promethearchaeum</taxon>
    </lineage>
</organism>
<feature type="domain" description="DUF8156" evidence="1">
    <location>
        <begin position="1"/>
        <end position="88"/>
    </location>
</feature>
<reference evidence="2 3" key="1">
    <citation type="journal article" date="2020" name="Nature">
        <title>Isolation of an archaeon at the prokaryote-eukaryote interface.</title>
        <authorList>
            <person name="Imachi H."/>
            <person name="Nobu M.K."/>
            <person name="Nakahara N."/>
            <person name="Morono Y."/>
            <person name="Ogawara M."/>
            <person name="Takaki Y."/>
            <person name="Takano Y."/>
            <person name="Uematsu K."/>
            <person name="Ikuta T."/>
            <person name="Ito M."/>
            <person name="Matsui Y."/>
            <person name="Miyazaki M."/>
            <person name="Murata K."/>
            <person name="Saito Y."/>
            <person name="Sakai S."/>
            <person name="Song C."/>
            <person name="Tasumi E."/>
            <person name="Yamanaka Y."/>
            <person name="Yamaguchi T."/>
            <person name="Kamagata Y."/>
            <person name="Tamaki H."/>
            <person name="Takai K."/>
        </authorList>
    </citation>
    <scope>NUCLEOTIDE SEQUENCE [LARGE SCALE GENOMIC DNA]</scope>
    <source>
        <strain evidence="2 3">MK-D1</strain>
    </source>
</reference>
<dbReference type="AlphaFoldDB" id="A0A5B9D915"/>
<dbReference type="Proteomes" id="UP000321408">
    <property type="component" value="Chromosome"/>
</dbReference>
<evidence type="ECO:0000313" key="3">
    <source>
        <dbReference type="Proteomes" id="UP000321408"/>
    </source>
</evidence>
<reference evidence="2 3" key="2">
    <citation type="journal article" date="2024" name="Int. J. Syst. Evol. Microbiol.">
        <title>Promethearchaeum syntrophicum gen. nov., sp. nov., an anaerobic, obligately syntrophic archaeon, the first isolate of the lineage 'Asgard' archaea, and proposal of the new archaeal phylum Promethearchaeota phyl. nov. and kingdom Promethearchaeati regn. nov.</title>
        <authorList>
            <person name="Imachi H."/>
            <person name="Nobu M.K."/>
            <person name="Kato S."/>
            <person name="Takaki Y."/>
            <person name="Miyazaki M."/>
            <person name="Miyata M."/>
            <person name="Ogawara M."/>
            <person name="Saito Y."/>
            <person name="Sakai S."/>
            <person name="Tahara Y.O."/>
            <person name="Takano Y."/>
            <person name="Tasumi E."/>
            <person name="Uematsu K."/>
            <person name="Yoshimura T."/>
            <person name="Itoh T."/>
            <person name="Ohkuma M."/>
            <person name="Takai K."/>
        </authorList>
    </citation>
    <scope>NUCLEOTIDE SEQUENCE [LARGE SCALE GENOMIC DNA]</scope>
    <source>
        <strain evidence="2 3">MK-D1</strain>
    </source>
</reference>
<dbReference type="OrthoDB" id="11496at2157"/>
<dbReference type="EMBL" id="CP042905">
    <property type="protein sequence ID" value="QEE15240.1"/>
    <property type="molecule type" value="Genomic_DNA"/>
</dbReference>
<evidence type="ECO:0000259" key="1">
    <source>
        <dbReference type="Pfam" id="PF26485"/>
    </source>
</evidence>
<dbReference type="KEGG" id="psyt:DSAG12_01065"/>
<proteinExistence type="predicted"/>
<sequence length="94" mass="11068">MGRTLPSFRIALDQEINSWTDFRRGLRIEDREYFDNIMRYARIHSDAGSLAARMLLSENVFLSALIEQDKKISELTVEIERLKKNQKKLNLPKN</sequence>
<name>A0A5B9D915_9ARCH</name>
<dbReference type="InterPro" id="IPR058469">
    <property type="entry name" value="DUF8156"/>
</dbReference>
<dbReference type="GeneID" id="41329063"/>
<keyword evidence="3" id="KW-1185">Reference proteome</keyword>
<accession>A0A5B9D915</accession>